<feature type="region of interest" description="Disordered" evidence="1">
    <location>
        <begin position="79"/>
        <end position="110"/>
    </location>
</feature>
<evidence type="ECO:0000313" key="3">
    <source>
        <dbReference type="Proteomes" id="UP000326857"/>
    </source>
</evidence>
<accession>A0A5E7Y0N6</accession>
<organism evidence="2 3">
    <name type="scientific">Sphingomonas aurantiaca</name>
    <dbReference type="NCBI Taxonomy" id="185949"/>
    <lineage>
        <taxon>Bacteria</taxon>
        <taxon>Pseudomonadati</taxon>
        <taxon>Pseudomonadota</taxon>
        <taxon>Alphaproteobacteria</taxon>
        <taxon>Sphingomonadales</taxon>
        <taxon>Sphingomonadaceae</taxon>
        <taxon>Sphingomonas</taxon>
    </lineage>
</organism>
<name>A0A5E7Y0N6_9SPHN</name>
<dbReference type="AlphaFoldDB" id="A0A5E7Y0N6"/>
<sequence>MRSRSRLPGIWAMDVLTGRASLNARHDACLRTCRKYLRDSATGVSASCGWHRPRRSGSRLTSPIAGIARAALTASSAYRTPRSGRRPFVHGPPSARRPASRRPASRGQPVGLGVVDGSEHVAFGLHGTEVLAHGLGVPVAWETAIGSCSDRKLTNKVAPVLLRDKPLPERGLRLLLLVVVIGHSRVLDSAISNRIKLAFLQCSSRA</sequence>
<proteinExistence type="predicted"/>
<evidence type="ECO:0000313" key="2">
    <source>
        <dbReference type="EMBL" id="VVT00377.1"/>
    </source>
</evidence>
<reference evidence="2 3" key="1">
    <citation type="submission" date="2019-09" db="EMBL/GenBank/DDBJ databases">
        <authorList>
            <person name="Dittami M. S."/>
        </authorList>
    </citation>
    <scope>NUCLEOTIDE SEQUENCE [LARGE SCALE GENOMIC DNA]</scope>
    <source>
        <strain evidence="2">SPHINGO391</strain>
    </source>
</reference>
<gene>
    <name evidence="2" type="ORF">SPHINGO391_350042</name>
</gene>
<evidence type="ECO:0000256" key="1">
    <source>
        <dbReference type="SAM" id="MobiDB-lite"/>
    </source>
</evidence>
<protein>
    <submittedName>
        <fullName evidence="2">Uncharacterized protein</fullName>
    </submittedName>
</protein>
<dbReference type="EMBL" id="CABVLI010000029">
    <property type="protein sequence ID" value="VVT00377.1"/>
    <property type="molecule type" value="Genomic_DNA"/>
</dbReference>
<dbReference type="Proteomes" id="UP000326857">
    <property type="component" value="Unassembled WGS sequence"/>
</dbReference>